<evidence type="ECO:0000256" key="11">
    <source>
        <dbReference type="ARBA" id="ARBA00023136"/>
    </source>
</evidence>
<dbReference type="InterPro" id="IPR036942">
    <property type="entry name" value="Beta-barrel_TonB_sf"/>
</dbReference>
<dbReference type="SMART" id="SM00965">
    <property type="entry name" value="STN"/>
    <property type="match status" value="1"/>
</dbReference>
<evidence type="ECO:0000256" key="12">
    <source>
        <dbReference type="ARBA" id="ARBA00023170"/>
    </source>
</evidence>
<comment type="similarity">
    <text evidence="2 14 15">Belongs to the TonB-dependent receptor family.</text>
</comment>
<comment type="subcellular location">
    <subcellularLocation>
        <location evidence="1 14">Cell outer membrane</location>
        <topology evidence="1 14">Multi-pass membrane protein</topology>
    </subcellularLocation>
</comment>
<evidence type="ECO:0000256" key="6">
    <source>
        <dbReference type="ARBA" id="ARBA00022692"/>
    </source>
</evidence>
<evidence type="ECO:0000256" key="13">
    <source>
        <dbReference type="ARBA" id="ARBA00023237"/>
    </source>
</evidence>
<keyword evidence="18" id="KW-1185">Reference proteome</keyword>
<evidence type="ECO:0000313" key="18">
    <source>
        <dbReference type="Proteomes" id="UP001501476"/>
    </source>
</evidence>
<keyword evidence="7" id="KW-0732">Signal</keyword>
<evidence type="ECO:0000256" key="9">
    <source>
        <dbReference type="ARBA" id="ARBA00023065"/>
    </source>
</evidence>
<keyword evidence="9" id="KW-0406">Ion transport</keyword>
<dbReference type="SUPFAM" id="SSF56935">
    <property type="entry name" value="Porins"/>
    <property type="match status" value="1"/>
</dbReference>
<dbReference type="EMBL" id="BAAADG010000001">
    <property type="protein sequence ID" value="GAA0215028.1"/>
    <property type="molecule type" value="Genomic_DNA"/>
</dbReference>
<dbReference type="InterPro" id="IPR039426">
    <property type="entry name" value="TonB-dep_rcpt-like"/>
</dbReference>
<sequence>MATALNQFGRQAGILLSFSPELTAAYKTSGLKGNYPINEGLQTLLRGTPLSVVQQSETSYRLTKSNDKSADLPVVTVTGQQTSFSAYDPIESYNAERSASATKTNASIIDIPQSISVVTQKQLVNRGVKTVAQALQYTPSLSVPFGYDTRYDWFSLRGFDAKSQVYRDGLLIPTSTYGLPRADSYALERVEVIRGPSSVTYGQAQPGGLVNLVSKRPTEDTLRELRLSAGSDDFFELAGDFSGKVDDEGKLLYRLAFVGNDANSEVDYNDAKRKMVAPSLTWNISDDTQLTVLAVEQHDEQTYSFNSHFSPALLKTFSDFNGGAKVYDREFGFFDGEEDFNNFDRDYRSVGYEFSHAFNDTWSFRQNTRYDEVDLDFKALGISQNVFATDLTRGIQGREASRKKEELNAFAIDNQLLAHFDTGKVSHDLLIGLDWRYSDKAEKNFTGTATAINYLNPEYGSTVGNLSLSSDKDIYSRQTGLYIQDQLAYKNWRLLIGGRYDWVKNDVDVNFPNNANDADKSAEDFSGRVGLVYKFDNGLSPYVSYSESFNLVASTDAEGNLFDPEKAKQYELGVKYEPRNMDGFISLAAFDLTKDDYVITEYDLSGTNNISRQVGEVNSTGIEIEAGLELTQQLKLSAAYSYVDARITKSPNSWEKDSLIPNQPRQTASLWLDYTKTSGVLKGLGMGAGLRYIGESTYIGRDNLSPLSGNQSVDIETGGYTLTDASIRYDFDDVRLALNVSNLFDREYTTTCTDLVCYFGDGRRVIASATYNW</sequence>
<evidence type="ECO:0000256" key="5">
    <source>
        <dbReference type="ARBA" id="ARBA00022496"/>
    </source>
</evidence>
<dbReference type="InterPro" id="IPR000531">
    <property type="entry name" value="Beta-barrel_TonB"/>
</dbReference>
<dbReference type="Gene3D" id="3.55.50.30">
    <property type="match status" value="1"/>
</dbReference>
<keyword evidence="6 14" id="KW-0812">Transmembrane</keyword>
<keyword evidence="11 14" id="KW-0472">Membrane</keyword>
<dbReference type="InterPro" id="IPR037066">
    <property type="entry name" value="Plug_dom_sf"/>
</dbReference>
<reference evidence="17 18" key="1">
    <citation type="journal article" date="2019" name="Int. J. Syst. Evol. Microbiol.">
        <title>The Global Catalogue of Microorganisms (GCM) 10K type strain sequencing project: providing services to taxonomists for standard genome sequencing and annotation.</title>
        <authorList>
            <consortium name="The Broad Institute Genomics Platform"/>
            <consortium name="The Broad Institute Genome Sequencing Center for Infectious Disease"/>
            <person name="Wu L."/>
            <person name="Ma J."/>
        </authorList>
    </citation>
    <scope>NUCLEOTIDE SEQUENCE [LARGE SCALE GENOMIC DNA]</scope>
    <source>
        <strain evidence="17 18">JCM 6886</strain>
    </source>
</reference>
<accession>A0ABN0T8A0</accession>
<evidence type="ECO:0000256" key="2">
    <source>
        <dbReference type="ARBA" id="ARBA00009810"/>
    </source>
</evidence>
<comment type="caution">
    <text evidence="17">The sequence shown here is derived from an EMBL/GenBank/DDBJ whole genome shotgun (WGS) entry which is preliminary data.</text>
</comment>
<dbReference type="PROSITE" id="PS52016">
    <property type="entry name" value="TONB_DEPENDENT_REC_3"/>
    <property type="match status" value="1"/>
</dbReference>
<dbReference type="PANTHER" id="PTHR32552:SF68">
    <property type="entry name" value="FERRICHROME OUTER MEMBRANE TRANSPORTER_PHAGE RECEPTOR"/>
    <property type="match status" value="1"/>
</dbReference>
<evidence type="ECO:0000256" key="8">
    <source>
        <dbReference type="ARBA" id="ARBA00023004"/>
    </source>
</evidence>
<proteinExistence type="inferred from homology"/>
<dbReference type="NCBIfam" id="TIGR01783">
    <property type="entry name" value="TonB-siderophor"/>
    <property type="match status" value="1"/>
</dbReference>
<keyword evidence="12 17" id="KW-0675">Receptor</keyword>
<evidence type="ECO:0000256" key="1">
    <source>
        <dbReference type="ARBA" id="ARBA00004571"/>
    </source>
</evidence>
<protein>
    <submittedName>
        <fullName evidence="17">TonB-dependent siderophore receptor</fullName>
    </submittedName>
</protein>
<dbReference type="RefSeq" id="WP_286305212.1">
    <property type="nucleotide sequence ID" value="NZ_AP027741.1"/>
</dbReference>
<keyword evidence="8" id="KW-0408">Iron</keyword>
<dbReference type="Gene3D" id="2.170.130.10">
    <property type="entry name" value="TonB-dependent receptor, plug domain"/>
    <property type="match status" value="1"/>
</dbReference>
<organism evidence="17 18">
    <name type="scientific">Methylophaga marina</name>
    <dbReference type="NCBI Taxonomy" id="45495"/>
    <lineage>
        <taxon>Bacteria</taxon>
        <taxon>Pseudomonadati</taxon>
        <taxon>Pseudomonadota</taxon>
        <taxon>Gammaproteobacteria</taxon>
        <taxon>Thiotrichales</taxon>
        <taxon>Piscirickettsiaceae</taxon>
        <taxon>Methylophaga</taxon>
    </lineage>
</organism>
<evidence type="ECO:0000256" key="10">
    <source>
        <dbReference type="ARBA" id="ARBA00023077"/>
    </source>
</evidence>
<keyword evidence="5" id="KW-0410">Iron transport</keyword>
<dbReference type="Gene3D" id="2.40.170.20">
    <property type="entry name" value="TonB-dependent receptor, beta-barrel domain"/>
    <property type="match status" value="1"/>
</dbReference>
<name>A0ABN0T8A0_9GAMM</name>
<dbReference type="PANTHER" id="PTHR32552">
    <property type="entry name" value="FERRICHROME IRON RECEPTOR-RELATED"/>
    <property type="match status" value="1"/>
</dbReference>
<keyword evidence="4 14" id="KW-1134">Transmembrane beta strand</keyword>
<evidence type="ECO:0000256" key="3">
    <source>
        <dbReference type="ARBA" id="ARBA00022448"/>
    </source>
</evidence>
<evidence type="ECO:0000256" key="15">
    <source>
        <dbReference type="RuleBase" id="RU003357"/>
    </source>
</evidence>
<dbReference type="CDD" id="cd01347">
    <property type="entry name" value="ligand_gated_channel"/>
    <property type="match status" value="1"/>
</dbReference>
<evidence type="ECO:0000256" key="7">
    <source>
        <dbReference type="ARBA" id="ARBA00022729"/>
    </source>
</evidence>
<dbReference type="Pfam" id="PF07660">
    <property type="entry name" value="STN"/>
    <property type="match status" value="1"/>
</dbReference>
<keyword evidence="10 15" id="KW-0798">TonB box</keyword>
<evidence type="ECO:0000256" key="4">
    <source>
        <dbReference type="ARBA" id="ARBA00022452"/>
    </source>
</evidence>
<dbReference type="Pfam" id="PF00593">
    <property type="entry name" value="TonB_dep_Rec_b-barrel"/>
    <property type="match status" value="1"/>
</dbReference>
<dbReference type="Pfam" id="PF07715">
    <property type="entry name" value="Plug"/>
    <property type="match status" value="1"/>
</dbReference>
<feature type="domain" description="Secretin/TonB short N-terminal" evidence="16">
    <location>
        <begin position="14"/>
        <end position="65"/>
    </location>
</feature>
<evidence type="ECO:0000259" key="16">
    <source>
        <dbReference type="SMART" id="SM00965"/>
    </source>
</evidence>
<dbReference type="InterPro" id="IPR011662">
    <property type="entry name" value="Secretin/TonB_short_N"/>
</dbReference>
<evidence type="ECO:0000313" key="17">
    <source>
        <dbReference type="EMBL" id="GAA0215028.1"/>
    </source>
</evidence>
<dbReference type="InterPro" id="IPR012910">
    <property type="entry name" value="Plug_dom"/>
</dbReference>
<gene>
    <name evidence="17" type="ORF">GCM10008964_03290</name>
</gene>
<evidence type="ECO:0000256" key="14">
    <source>
        <dbReference type="PROSITE-ProRule" id="PRU01360"/>
    </source>
</evidence>
<keyword evidence="3 14" id="KW-0813">Transport</keyword>
<dbReference type="Proteomes" id="UP001501476">
    <property type="component" value="Unassembled WGS sequence"/>
</dbReference>
<keyword evidence="13 14" id="KW-0998">Cell outer membrane</keyword>
<dbReference type="InterPro" id="IPR010105">
    <property type="entry name" value="TonB_sidphr_rcpt"/>
</dbReference>